<dbReference type="Gene3D" id="3.10.180.10">
    <property type="entry name" value="2,3-Dihydroxybiphenyl 1,2-Dioxygenase, domain 1"/>
    <property type="match status" value="1"/>
</dbReference>
<dbReference type="PROSITE" id="PS51819">
    <property type="entry name" value="VOC"/>
    <property type="match status" value="1"/>
</dbReference>
<evidence type="ECO:0000313" key="3">
    <source>
        <dbReference type="Proteomes" id="UP000237846"/>
    </source>
</evidence>
<keyword evidence="2" id="KW-0456">Lyase</keyword>
<comment type="caution">
    <text evidence="2">The sequence shown here is derived from an EMBL/GenBank/DDBJ whole genome shotgun (WGS) entry which is preliminary data.</text>
</comment>
<keyword evidence="3" id="KW-1185">Reference proteome</keyword>
<dbReference type="InterPro" id="IPR029068">
    <property type="entry name" value="Glyas_Bleomycin-R_OHBP_Dase"/>
</dbReference>
<dbReference type="InterPro" id="IPR037523">
    <property type="entry name" value="VOC_core"/>
</dbReference>
<dbReference type="CDD" id="cd06587">
    <property type="entry name" value="VOC"/>
    <property type="match status" value="1"/>
</dbReference>
<gene>
    <name evidence="2" type="ORF">CLV72_101931</name>
</gene>
<organism evidence="2 3">
    <name type="scientific">Allonocardiopsis opalescens</name>
    <dbReference type="NCBI Taxonomy" id="1144618"/>
    <lineage>
        <taxon>Bacteria</taxon>
        <taxon>Bacillati</taxon>
        <taxon>Actinomycetota</taxon>
        <taxon>Actinomycetes</taxon>
        <taxon>Streptosporangiales</taxon>
        <taxon>Allonocardiopsis</taxon>
    </lineage>
</organism>
<dbReference type="AlphaFoldDB" id="A0A2T0QEI1"/>
<feature type="domain" description="VOC" evidence="1">
    <location>
        <begin position="8"/>
        <end position="131"/>
    </location>
</feature>
<dbReference type="InterPro" id="IPR004360">
    <property type="entry name" value="Glyas_Fos-R_dOase_dom"/>
</dbReference>
<accession>A0A2T0QEI1</accession>
<evidence type="ECO:0000259" key="1">
    <source>
        <dbReference type="PROSITE" id="PS51819"/>
    </source>
</evidence>
<dbReference type="SUPFAM" id="SSF54593">
    <property type="entry name" value="Glyoxalase/Bleomycin resistance protein/Dihydroxybiphenyl dioxygenase"/>
    <property type="match status" value="1"/>
</dbReference>
<proteinExistence type="predicted"/>
<reference evidence="2 3" key="1">
    <citation type="submission" date="2018-03" db="EMBL/GenBank/DDBJ databases">
        <title>Genomic Encyclopedia of Archaeal and Bacterial Type Strains, Phase II (KMG-II): from individual species to whole genera.</title>
        <authorList>
            <person name="Goeker M."/>
        </authorList>
    </citation>
    <scope>NUCLEOTIDE SEQUENCE [LARGE SCALE GENOMIC DNA]</scope>
    <source>
        <strain evidence="2 3">DSM 45601</strain>
    </source>
</reference>
<protein>
    <submittedName>
        <fullName evidence="2">Putative enzyme related to lactoylglutathione lyase</fullName>
    </submittedName>
</protein>
<dbReference type="RefSeq" id="WP_342755648.1">
    <property type="nucleotide sequence ID" value="NZ_PVZC01000001.1"/>
</dbReference>
<dbReference type="GO" id="GO:0016829">
    <property type="term" value="F:lyase activity"/>
    <property type="evidence" value="ECO:0007669"/>
    <property type="project" value="UniProtKB-KW"/>
</dbReference>
<dbReference type="Pfam" id="PF00903">
    <property type="entry name" value="Glyoxalase"/>
    <property type="match status" value="1"/>
</dbReference>
<name>A0A2T0QEI1_9ACTN</name>
<dbReference type="EMBL" id="PVZC01000001">
    <property type="protein sequence ID" value="PRY02329.1"/>
    <property type="molecule type" value="Genomic_DNA"/>
</dbReference>
<sequence>MSTMFAQSRPFSGFSIDDAEAARHFYAETLGMEVSDVPGMPGMLLLHIPGGNQVFLYSKPDHRPASFTVLNFPVADIDAAVDTLIERGVRFERYEGMGMAADARGVHRGGEGPAIAWFTDPAGNVLSVLQDG</sequence>
<evidence type="ECO:0000313" key="2">
    <source>
        <dbReference type="EMBL" id="PRY02329.1"/>
    </source>
</evidence>
<dbReference type="Proteomes" id="UP000237846">
    <property type="component" value="Unassembled WGS sequence"/>
</dbReference>